<evidence type="ECO:0000256" key="1">
    <source>
        <dbReference type="ARBA" id="ARBA00022801"/>
    </source>
</evidence>
<dbReference type="InterPro" id="IPR004185">
    <property type="entry name" value="Glyco_hydro_13_lg-like_dom"/>
</dbReference>
<organism evidence="5 6">
    <name type="scientific">Actinomyces bowdenii</name>
    <dbReference type="NCBI Taxonomy" id="131109"/>
    <lineage>
        <taxon>Bacteria</taxon>
        <taxon>Bacillati</taxon>
        <taxon>Actinomycetota</taxon>
        <taxon>Actinomycetes</taxon>
        <taxon>Actinomycetales</taxon>
        <taxon>Actinomycetaceae</taxon>
        <taxon>Actinomyces</taxon>
    </lineage>
</organism>
<feature type="region of interest" description="Disordered" evidence="3">
    <location>
        <begin position="1"/>
        <end position="42"/>
    </location>
</feature>
<dbReference type="SMART" id="SM00642">
    <property type="entry name" value="Aamy"/>
    <property type="match status" value="1"/>
</dbReference>
<feature type="compositionally biased region" description="Low complexity" evidence="3">
    <location>
        <begin position="7"/>
        <end position="20"/>
    </location>
</feature>
<accession>A0A853EIX8</accession>
<gene>
    <name evidence="5" type="ORF">HZZ05_06900</name>
</gene>
<dbReference type="CDD" id="cd02857">
    <property type="entry name" value="E_set_CDase_PDE_N"/>
    <property type="match status" value="1"/>
</dbReference>
<dbReference type="InterPro" id="IPR006047">
    <property type="entry name" value="GH13_cat_dom"/>
</dbReference>
<name>A0A853EIX8_9ACTO</name>
<proteinExistence type="predicted"/>
<protein>
    <submittedName>
        <fullName evidence="5">Glycoside hydrolase family 13 protein</fullName>
    </submittedName>
</protein>
<evidence type="ECO:0000256" key="2">
    <source>
        <dbReference type="ARBA" id="ARBA00023295"/>
    </source>
</evidence>
<dbReference type="SUPFAM" id="SSF51445">
    <property type="entry name" value="(Trans)glycosidases"/>
    <property type="match status" value="1"/>
</dbReference>
<feature type="domain" description="Glycosyl hydrolase family 13 catalytic" evidence="4">
    <location>
        <begin position="169"/>
        <end position="580"/>
    </location>
</feature>
<dbReference type="CDD" id="cd11338">
    <property type="entry name" value="AmyAc_CMD"/>
    <property type="match status" value="1"/>
</dbReference>
<dbReference type="Proteomes" id="UP000572528">
    <property type="component" value="Unassembled WGS sequence"/>
</dbReference>
<evidence type="ECO:0000259" key="4">
    <source>
        <dbReference type="SMART" id="SM00642"/>
    </source>
</evidence>
<dbReference type="InterPro" id="IPR017853">
    <property type="entry name" value="GH"/>
</dbReference>
<evidence type="ECO:0000313" key="6">
    <source>
        <dbReference type="Proteomes" id="UP000572528"/>
    </source>
</evidence>
<evidence type="ECO:0000256" key="3">
    <source>
        <dbReference type="SAM" id="MobiDB-lite"/>
    </source>
</evidence>
<reference evidence="5 6" key="1">
    <citation type="submission" date="2020-07" db="EMBL/GenBank/DDBJ databases">
        <title>MOT database genomes.</title>
        <authorList>
            <person name="Joseph S."/>
            <person name="Aduse-Opoku J."/>
            <person name="Hashim A."/>
            <person name="Wade W."/>
            <person name="Curtis M."/>
        </authorList>
    </citation>
    <scope>NUCLEOTIDE SEQUENCE [LARGE SCALE GENOMIC DNA]</scope>
    <source>
        <strain evidence="5 6">WMus004</strain>
    </source>
</reference>
<dbReference type="PANTHER" id="PTHR10357:SF210">
    <property type="entry name" value="MALTODEXTRIN GLUCOSIDASE"/>
    <property type="match status" value="1"/>
</dbReference>
<dbReference type="AlphaFoldDB" id="A0A853EIX8"/>
<comment type="caution">
    <text evidence="5">The sequence shown here is derived from an EMBL/GenBank/DDBJ whole genome shotgun (WGS) entry which is preliminary data.</text>
</comment>
<sequence length="676" mass="73862">MSRQHTGHQVGQQIGQHSSGHGPGPDTSHLDSGPVVGSIAAGLDPHHDTGPAYLLGQRAEGATLTARLWVPTTAEHRAIVRQVVDGEPVNTEMERVAQAPGGTWWQGPVRLVNPVNRYRFLILEPGSATPYRWLHAAGLSNHDIPDATDFQVLSRDEGPQWVADAVAYQIFPDRFAPSAHGGRRRAPDWARPHGWLDEPPVEGDAAAQAWYGGDLDGITEHLDWLEALGVDTVYLTPVFPAGSVHRYDSTTFDEVDPLLGGTPALERLSRALHARGMRLVLDLTTNHTGERHEWFRSAQADAASTEAGFYSFTHHPDQYASWLDVPSLPKLDHRSPELRRRLLLGRDSAVGRWLAPPVSADGWRVDVANMTGRLGMVDLAHQVAGDMRATMRQAEADDGRQRWLVAEHGHDASADLQGPGWHGTMNYLGFTKPLWAWLSDPDPADGLTWLGLPMPLPRLDSPAVVAGMRQCLAQMPTVSVERSMNMLCSHDTPRVRTVVGSRQAHLVAATALFTMAGVPTIFSGDELGARGRTGEHSRTTMPWARNAHGALRADEVEAAGSWGPVDREVLERYRHLSRLRRELVALRRGGTRFLHSGPDMLVWLRTHPQGDVLVVLARSACDELVVPLEQLPARGLDRAWAFDAVEVQQTGGGPGARLRIRAPGPGSAVAALGPWQ</sequence>
<dbReference type="Pfam" id="PF00128">
    <property type="entry name" value="Alpha-amylase"/>
    <property type="match status" value="1"/>
</dbReference>
<dbReference type="Gene3D" id="3.20.20.80">
    <property type="entry name" value="Glycosidases"/>
    <property type="match status" value="1"/>
</dbReference>
<dbReference type="RefSeq" id="WP_179900540.1">
    <property type="nucleotide sequence ID" value="NZ_JACBXV010000079.1"/>
</dbReference>
<dbReference type="GO" id="GO:0004553">
    <property type="term" value="F:hydrolase activity, hydrolyzing O-glycosyl compounds"/>
    <property type="evidence" value="ECO:0007669"/>
    <property type="project" value="InterPro"/>
</dbReference>
<dbReference type="EMBL" id="JACBXV010000079">
    <property type="protein sequence ID" value="NYS69248.1"/>
    <property type="molecule type" value="Genomic_DNA"/>
</dbReference>
<dbReference type="GO" id="GO:0005975">
    <property type="term" value="P:carbohydrate metabolic process"/>
    <property type="evidence" value="ECO:0007669"/>
    <property type="project" value="InterPro"/>
</dbReference>
<keyword evidence="2" id="KW-0326">Glycosidase</keyword>
<dbReference type="PANTHER" id="PTHR10357">
    <property type="entry name" value="ALPHA-AMYLASE FAMILY MEMBER"/>
    <property type="match status" value="1"/>
</dbReference>
<keyword evidence="1 5" id="KW-0378">Hydrolase</keyword>
<evidence type="ECO:0000313" key="5">
    <source>
        <dbReference type="EMBL" id="NYS69248.1"/>
    </source>
</evidence>